<dbReference type="Proteomes" id="UP000652755">
    <property type="component" value="Unassembled WGS sequence"/>
</dbReference>
<sequence length="93" mass="10336">MNTGEENNLINPDKAKNEAQNIEWDNGDPTYGHAINPSGFKRKNEPDEEHLKDIEELSKLDVNEELKNSNLSKDSDVGNRNSEDEKGVGGKGL</sequence>
<gene>
    <name evidence="2" type="ORF">H7U22_14770</name>
</gene>
<feature type="compositionally biased region" description="Polar residues" evidence="1">
    <location>
        <begin position="1"/>
        <end position="10"/>
    </location>
</feature>
<dbReference type="RefSeq" id="WP_187072115.1">
    <property type="nucleotide sequence ID" value="NZ_JACRYL010000012.1"/>
</dbReference>
<evidence type="ECO:0000256" key="1">
    <source>
        <dbReference type="SAM" id="MobiDB-lite"/>
    </source>
</evidence>
<feature type="region of interest" description="Disordered" evidence="1">
    <location>
        <begin position="64"/>
        <end position="93"/>
    </location>
</feature>
<comment type="caution">
    <text evidence="2">The sequence shown here is derived from an EMBL/GenBank/DDBJ whole genome shotgun (WGS) entry which is preliminary data.</text>
</comment>
<keyword evidence="3" id="KW-1185">Reference proteome</keyword>
<evidence type="ECO:0000313" key="2">
    <source>
        <dbReference type="EMBL" id="MBC6111685.1"/>
    </source>
</evidence>
<organism evidence="2 3">
    <name type="scientific">Pedobacter fastidiosus</name>
    <dbReference type="NCBI Taxonomy" id="2765361"/>
    <lineage>
        <taxon>Bacteria</taxon>
        <taxon>Pseudomonadati</taxon>
        <taxon>Bacteroidota</taxon>
        <taxon>Sphingobacteriia</taxon>
        <taxon>Sphingobacteriales</taxon>
        <taxon>Sphingobacteriaceae</taxon>
        <taxon>Pedobacter</taxon>
    </lineage>
</organism>
<protein>
    <submittedName>
        <fullName evidence="2">Uncharacterized protein</fullName>
    </submittedName>
</protein>
<reference evidence="2 3" key="1">
    <citation type="submission" date="2020-08" db="EMBL/GenBank/DDBJ databases">
        <authorList>
            <person name="Sun Q."/>
            <person name="Inoue M."/>
        </authorList>
    </citation>
    <scope>NUCLEOTIDE SEQUENCE [LARGE SCALE GENOMIC DNA]</scope>
    <source>
        <strain evidence="2 3">CCM 8938</strain>
    </source>
</reference>
<accession>A0ABR7KUG8</accession>
<dbReference type="EMBL" id="JACRYL010000012">
    <property type="protein sequence ID" value="MBC6111685.1"/>
    <property type="molecule type" value="Genomic_DNA"/>
</dbReference>
<proteinExistence type="predicted"/>
<feature type="region of interest" description="Disordered" evidence="1">
    <location>
        <begin position="1"/>
        <end position="48"/>
    </location>
</feature>
<evidence type="ECO:0000313" key="3">
    <source>
        <dbReference type="Proteomes" id="UP000652755"/>
    </source>
</evidence>
<name>A0ABR7KUG8_9SPHI</name>